<organism evidence="12 13">
    <name type="scientific">Jatrophihabitans telluris</name>
    <dbReference type="NCBI Taxonomy" id="2038343"/>
    <lineage>
        <taxon>Bacteria</taxon>
        <taxon>Bacillati</taxon>
        <taxon>Actinomycetota</taxon>
        <taxon>Actinomycetes</taxon>
        <taxon>Jatrophihabitantales</taxon>
        <taxon>Jatrophihabitantaceae</taxon>
        <taxon>Jatrophihabitans</taxon>
    </lineage>
</organism>
<dbReference type="NCBIfam" id="TIGR00916">
    <property type="entry name" value="2A0604s01"/>
    <property type="match status" value="1"/>
</dbReference>
<reference evidence="12" key="1">
    <citation type="journal article" date="2018" name="Int. J. Syst. Evol. Microbiol.">
        <title>Jatrophihabitans telluris sp. nov., isolated from sediment soil of lava forest wetlands and the emended description of the genus Jatrophihabitans.</title>
        <authorList>
            <person name="Lee K.C."/>
            <person name="Suh M.K."/>
            <person name="Eom M.K."/>
            <person name="Kim K.K."/>
            <person name="Kim J.S."/>
            <person name="Kim D.S."/>
            <person name="Ko S.H."/>
            <person name="Shin Y.K."/>
            <person name="Lee J.S."/>
        </authorList>
    </citation>
    <scope>NUCLEOTIDE SEQUENCE</scope>
    <source>
        <strain evidence="12">N237</strain>
    </source>
</reference>
<evidence type="ECO:0000256" key="8">
    <source>
        <dbReference type="ARBA" id="ARBA00023136"/>
    </source>
</evidence>
<evidence type="ECO:0000256" key="5">
    <source>
        <dbReference type="ARBA" id="ARBA00022927"/>
    </source>
</evidence>
<feature type="transmembrane region" description="Helical" evidence="9">
    <location>
        <begin position="165"/>
        <end position="188"/>
    </location>
</feature>
<evidence type="ECO:0000256" key="2">
    <source>
        <dbReference type="ARBA" id="ARBA00022448"/>
    </source>
</evidence>
<comment type="subunit">
    <text evidence="9">Forms a complex with SecD. Part of the essential Sec protein translocation apparatus which comprises SecA, SecYEG and auxiliary proteins SecDF. Other proteins may also be involved.</text>
</comment>
<evidence type="ECO:0000259" key="11">
    <source>
        <dbReference type="Pfam" id="PF02355"/>
    </source>
</evidence>
<dbReference type="NCBIfam" id="TIGR00966">
    <property type="entry name" value="transloc_SecF"/>
    <property type="match status" value="1"/>
</dbReference>
<evidence type="ECO:0000256" key="1">
    <source>
        <dbReference type="ARBA" id="ARBA00004651"/>
    </source>
</evidence>
<keyword evidence="5 9" id="KW-0653">Protein transport</keyword>
<keyword evidence="6 9" id="KW-1133">Transmembrane helix</keyword>
<comment type="function">
    <text evidence="9">Part of the Sec protein translocase complex. Interacts with the SecYEG preprotein conducting channel. SecDF uses the proton motive force (PMF) to complete protein translocation after the ATP-dependent function of SecA.</text>
</comment>
<dbReference type="EMBL" id="CP097332">
    <property type="protein sequence ID" value="UQX86800.1"/>
    <property type="molecule type" value="Genomic_DNA"/>
</dbReference>
<keyword evidence="4 9" id="KW-0812">Transmembrane</keyword>
<comment type="similarity">
    <text evidence="9">Belongs to the SecD/SecF family. SecF subfamily.</text>
</comment>
<evidence type="ECO:0000256" key="10">
    <source>
        <dbReference type="SAM" id="MobiDB-lite"/>
    </source>
</evidence>
<accession>A0ABY4QTB1</accession>
<keyword evidence="3 9" id="KW-1003">Cell membrane</keyword>
<dbReference type="Proteomes" id="UP001056336">
    <property type="component" value="Chromosome"/>
</dbReference>
<dbReference type="InterPro" id="IPR055344">
    <property type="entry name" value="SecD_SecF_C_bact"/>
</dbReference>
<evidence type="ECO:0000256" key="3">
    <source>
        <dbReference type="ARBA" id="ARBA00022475"/>
    </source>
</evidence>
<evidence type="ECO:0000256" key="9">
    <source>
        <dbReference type="HAMAP-Rule" id="MF_01464"/>
    </source>
</evidence>
<feature type="domain" description="Protein export membrane protein SecD/SecF C-terminal" evidence="11">
    <location>
        <begin position="120"/>
        <end position="304"/>
    </location>
</feature>
<keyword evidence="13" id="KW-1185">Reference proteome</keyword>
<feature type="transmembrane region" description="Helical" evidence="9">
    <location>
        <begin position="23"/>
        <end position="43"/>
    </location>
</feature>
<keyword evidence="2 9" id="KW-0813">Transport</keyword>
<dbReference type="SUPFAM" id="SSF82866">
    <property type="entry name" value="Multidrug efflux transporter AcrB transmembrane domain"/>
    <property type="match status" value="1"/>
</dbReference>
<gene>
    <name evidence="9 12" type="primary">secF</name>
    <name evidence="12" type="ORF">M6D93_10825</name>
</gene>
<proteinExistence type="inferred from homology"/>
<evidence type="ECO:0000256" key="6">
    <source>
        <dbReference type="ARBA" id="ARBA00022989"/>
    </source>
</evidence>
<evidence type="ECO:0000313" key="12">
    <source>
        <dbReference type="EMBL" id="UQX86800.1"/>
    </source>
</evidence>
<dbReference type="PRINTS" id="PR01755">
    <property type="entry name" value="SECFTRNLCASE"/>
</dbReference>
<sequence>MGLASKLYRGETRFDFIGTRRRWYAASLLLVLVCLLSFLLRGFNVGIDFKGGTQFQVPGGSGVTATTVDNAMSKGPVHADGAAQQVGNGGNRSVIIKTKEISQTEQTAVKNALAGQLKIPASSITVDSVSSTWGSEITKKAVQGLIVFLIAVFIYITIRYEWKMGIAALVALLHDLIISAGIYSIVGFELTPSTIVGLLTILGFSLYDTVVVFDKVNENVRDLGATARMTYGEAANLAVNQTLMRSINTSLISLLPVAGLLFVGAGLLGVGTIKDLALILFIGLAVGAYSSLFLATPIVVELKEREAESKALAKRVAAKRAAAAKSGEPVLAGAAGVEVNRPATLGTPAPAPRPGARPSRKQPRKRP</sequence>
<keyword evidence="7 9" id="KW-0811">Translocation</keyword>
<feature type="transmembrane region" description="Helical" evidence="9">
    <location>
        <begin position="251"/>
        <end position="270"/>
    </location>
</feature>
<dbReference type="PANTHER" id="PTHR30081">
    <property type="entry name" value="PROTEIN-EXPORT MEMBRANE PROTEIN SEC"/>
    <property type="match status" value="1"/>
</dbReference>
<dbReference type="RefSeq" id="WP_249769182.1">
    <property type="nucleotide sequence ID" value="NZ_CP097332.1"/>
</dbReference>
<name>A0ABY4QTB1_9ACTN</name>
<protein>
    <recommendedName>
        <fullName evidence="9">Protein-export membrane protein SecF</fullName>
    </recommendedName>
</protein>
<dbReference type="Gene3D" id="1.20.1640.10">
    <property type="entry name" value="Multidrug efflux transporter AcrB transmembrane domain"/>
    <property type="match status" value="1"/>
</dbReference>
<feature type="transmembrane region" description="Helical" evidence="9">
    <location>
        <begin position="276"/>
        <end position="300"/>
    </location>
</feature>
<dbReference type="HAMAP" id="MF_01464_B">
    <property type="entry name" value="SecF_B"/>
    <property type="match status" value="1"/>
</dbReference>
<evidence type="ECO:0000313" key="13">
    <source>
        <dbReference type="Proteomes" id="UP001056336"/>
    </source>
</evidence>
<dbReference type="InterPro" id="IPR022646">
    <property type="entry name" value="SecD/SecF_CS"/>
</dbReference>
<dbReference type="Pfam" id="PF07549">
    <property type="entry name" value="Sec_GG"/>
    <property type="match status" value="1"/>
</dbReference>
<dbReference type="InterPro" id="IPR022645">
    <property type="entry name" value="SecD/SecF_bac"/>
</dbReference>
<evidence type="ECO:0000256" key="7">
    <source>
        <dbReference type="ARBA" id="ARBA00023010"/>
    </source>
</evidence>
<comment type="subcellular location">
    <subcellularLocation>
        <location evidence="1 9">Cell membrane</location>
        <topology evidence="1 9">Multi-pass membrane protein</topology>
    </subcellularLocation>
</comment>
<feature type="region of interest" description="Disordered" evidence="10">
    <location>
        <begin position="341"/>
        <end position="367"/>
    </location>
</feature>
<evidence type="ECO:0000256" key="4">
    <source>
        <dbReference type="ARBA" id="ARBA00022692"/>
    </source>
</evidence>
<reference evidence="12" key="2">
    <citation type="submission" date="2022-05" db="EMBL/GenBank/DDBJ databases">
        <authorList>
            <person name="Kim J.-S."/>
            <person name="Lee K."/>
            <person name="Suh M."/>
            <person name="Eom M."/>
            <person name="Kim J.-S."/>
            <person name="Kim D.-S."/>
            <person name="Ko S.-H."/>
            <person name="Shin Y."/>
            <person name="Lee J.-S."/>
        </authorList>
    </citation>
    <scope>NUCLEOTIDE SEQUENCE</scope>
    <source>
        <strain evidence="12">N237</strain>
    </source>
</reference>
<dbReference type="PANTHER" id="PTHR30081:SF8">
    <property type="entry name" value="PROTEIN TRANSLOCASE SUBUNIT SECF"/>
    <property type="match status" value="1"/>
</dbReference>
<keyword evidence="8 9" id="KW-0472">Membrane</keyword>
<feature type="transmembrane region" description="Helical" evidence="9">
    <location>
        <begin position="194"/>
        <end position="213"/>
    </location>
</feature>
<dbReference type="InterPro" id="IPR005665">
    <property type="entry name" value="SecF_bac"/>
</dbReference>
<feature type="transmembrane region" description="Helical" evidence="9">
    <location>
        <begin position="141"/>
        <end position="158"/>
    </location>
</feature>
<dbReference type="Pfam" id="PF02355">
    <property type="entry name" value="SecD_SecF_C"/>
    <property type="match status" value="1"/>
</dbReference>
<feature type="compositionally biased region" description="Basic residues" evidence="10">
    <location>
        <begin position="358"/>
        <end position="367"/>
    </location>
</feature>
<dbReference type="InterPro" id="IPR048634">
    <property type="entry name" value="SecD_SecF_C"/>
</dbReference>
<dbReference type="InterPro" id="IPR022813">
    <property type="entry name" value="SecD/SecF_arch_bac"/>
</dbReference>